<reference evidence="1 2" key="1">
    <citation type="journal article" date="2019" name="Nat. Med.">
        <title>A library of human gut bacterial isolates paired with longitudinal multiomics data enables mechanistic microbiome research.</title>
        <authorList>
            <person name="Poyet M."/>
            <person name="Groussin M."/>
            <person name="Gibbons S.M."/>
            <person name="Avila-Pacheco J."/>
            <person name="Jiang X."/>
            <person name="Kearney S.M."/>
            <person name="Perrotta A.R."/>
            <person name="Berdy B."/>
            <person name="Zhao S."/>
            <person name="Lieberman T.D."/>
            <person name="Swanson P.K."/>
            <person name="Smith M."/>
            <person name="Roesemann S."/>
            <person name="Alexander J.E."/>
            <person name="Rich S.A."/>
            <person name="Livny J."/>
            <person name="Vlamakis H."/>
            <person name="Clish C."/>
            <person name="Bullock K."/>
            <person name="Deik A."/>
            <person name="Scott J."/>
            <person name="Pierce K.A."/>
            <person name="Xavier R.J."/>
            <person name="Alm E.J."/>
        </authorList>
    </citation>
    <scope>NUCLEOTIDE SEQUENCE [LARGE SCALE GENOMIC DNA]</scope>
    <source>
        <strain evidence="1 2">BIOML-A266</strain>
    </source>
</reference>
<dbReference type="RefSeq" id="WP_130064788.1">
    <property type="nucleotide sequence ID" value="NZ_JAHOOA010000003.1"/>
</dbReference>
<dbReference type="Proteomes" id="UP000322940">
    <property type="component" value="Unassembled WGS sequence"/>
</dbReference>
<dbReference type="InterPro" id="IPR025506">
    <property type="entry name" value="Abi_alpha"/>
</dbReference>
<dbReference type="Pfam" id="PF14337">
    <property type="entry name" value="Abi_alpha"/>
    <property type="match status" value="1"/>
</dbReference>
<evidence type="ECO:0000313" key="1">
    <source>
        <dbReference type="EMBL" id="KAA2379568.1"/>
    </source>
</evidence>
<organism evidence="1 2">
    <name type="scientific">Alistipes onderdonkii</name>
    <dbReference type="NCBI Taxonomy" id="328813"/>
    <lineage>
        <taxon>Bacteria</taxon>
        <taxon>Pseudomonadati</taxon>
        <taxon>Bacteroidota</taxon>
        <taxon>Bacteroidia</taxon>
        <taxon>Bacteroidales</taxon>
        <taxon>Rikenellaceae</taxon>
        <taxon>Alistipes</taxon>
    </lineage>
</organism>
<gene>
    <name evidence="1" type="ORF">F2Y10_05220</name>
</gene>
<evidence type="ECO:0000313" key="2">
    <source>
        <dbReference type="Proteomes" id="UP000322940"/>
    </source>
</evidence>
<proteinExistence type="predicted"/>
<accession>A0A5B3H0P5</accession>
<name>A0A5B3H0P5_9BACT</name>
<comment type="caution">
    <text evidence="1">The sequence shown here is derived from an EMBL/GenBank/DDBJ whole genome shotgun (WGS) entry which is preliminary data.</text>
</comment>
<dbReference type="Gene3D" id="3.30.110.190">
    <property type="match status" value="1"/>
</dbReference>
<protein>
    <submittedName>
        <fullName evidence="1">DUF4393 domain-containing protein</fullName>
    </submittedName>
</protein>
<sequence length="270" mass="30550">MNEEIIKVAPEVVKTTLPQLANSVYQDLLSPAMKKAGQALGNVIDFATLSFIPLEYVSARIRMNIDKNLKNYQKKLDAVPENEIRNVEPEIGVPIVEKLSYTTCEEIAEMYTTLLAKASTTATVNQAHPSFIQFLERMSVDEAKILKFLDGKVDFVCVRPKYYREENGGYIQIDGDITELDDNVSLLFPQNINSYIDNLCSIGVLMRKSGCYKIDEKLYESVLKKGQSRIEAYKLVGLNFIKVEYDKSFYEITTLGKAFIKACLTPILQE</sequence>
<dbReference type="EMBL" id="VVXH01000004">
    <property type="protein sequence ID" value="KAA2379568.1"/>
    <property type="molecule type" value="Genomic_DNA"/>
</dbReference>
<dbReference type="AlphaFoldDB" id="A0A5B3H0P5"/>